<gene>
    <name evidence="2" type="primary">smrA</name>
    <name evidence="1" type="ordered locus">SG1483</name>
    <name evidence="2" type="ORF">SGGMMB4_03342</name>
</gene>
<proteinExistence type="predicted"/>
<dbReference type="EMBL" id="LN854557">
    <property type="protein sequence ID" value="CRL45542.1"/>
    <property type="molecule type" value="Genomic_DNA"/>
</dbReference>
<dbReference type="RefSeq" id="WP_011411303.1">
    <property type="nucleotide sequence ID" value="NC_007712.1"/>
</dbReference>
<dbReference type="Proteomes" id="UP000001932">
    <property type="component" value="Chromosome"/>
</dbReference>
<evidence type="ECO:0000313" key="2">
    <source>
        <dbReference type="EMBL" id="CRL45542.1"/>
    </source>
</evidence>
<dbReference type="eggNOG" id="COG2840">
    <property type="taxonomic scope" value="Bacteria"/>
</dbReference>
<accession>Q2NSW7</accession>
<keyword evidence="2" id="KW-0540">Nuclease</keyword>
<dbReference type="PANTHER" id="PTHR35562:SF2">
    <property type="entry name" value="DNA ENDONUCLEASE SMRA-RELATED"/>
    <property type="match status" value="1"/>
</dbReference>
<name>Q2NSW7_SODGM</name>
<dbReference type="BioCyc" id="SGLO343509:SGP1_RS13110-MONOMER"/>
<dbReference type="OrthoDB" id="9808881at2"/>
<dbReference type="STRING" id="343509.SG1483"/>
<dbReference type="PANTHER" id="PTHR35562">
    <property type="entry name" value="DNA ENDONUCLEASE SMRA-RELATED"/>
    <property type="match status" value="1"/>
</dbReference>
<dbReference type="AlphaFoldDB" id="Q2NSW7"/>
<reference evidence="1 3" key="1">
    <citation type="journal article" date="2006" name="Genome Res.">
        <title>Massive genome erosion and functional adaptations provide insights into the symbiotic lifestyle of Sodalis glossinidius in the tsetse host.</title>
        <authorList>
            <person name="Toh H."/>
            <person name="Weiss B.L."/>
            <person name="Perkin S.A.H."/>
            <person name="Yamashita A."/>
            <person name="Oshima K."/>
            <person name="Hattori M."/>
            <person name="Aksoy S."/>
        </authorList>
    </citation>
    <scope>NUCLEOTIDE SEQUENCE [LARGE SCALE GENOMIC DNA]</scope>
    <source>
        <strain evidence="3">morsitans</strain>
        <strain evidence="1">Morsitans</strain>
    </source>
</reference>
<dbReference type="EMBL" id="AP008232">
    <property type="protein sequence ID" value="BAE74758.1"/>
    <property type="molecule type" value="Genomic_DNA"/>
</dbReference>
<evidence type="ECO:0000313" key="4">
    <source>
        <dbReference type="Proteomes" id="UP000245838"/>
    </source>
</evidence>
<reference evidence="2 4" key="2">
    <citation type="submission" date="2015-05" db="EMBL/GenBank/DDBJ databases">
        <authorList>
            <person name="Goodhead I."/>
        </authorList>
    </citation>
    <scope>NUCLEOTIDE SEQUENCE [LARGE SCALE GENOMIC DNA]</scope>
    <source>
        <strain evidence="2">B4</strain>
        <strain evidence="4">morsitans</strain>
    </source>
</reference>
<organism evidence="1 3">
    <name type="scientific">Sodalis glossinidius (strain morsitans)</name>
    <dbReference type="NCBI Taxonomy" id="343509"/>
    <lineage>
        <taxon>Bacteria</taxon>
        <taxon>Pseudomonadati</taxon>
        <taxon>Pseudomonadota</taxon>
        <taxon>Gammaproteobacteria</taxon>
        <taxon>Enterobacterales</taxon>
        <taxon>Bruguierivoracaceae</taxon>
        <taxon>Sodalis</taxon>
    </lineage>
</organism>
<evidence type="ECO:0000313" key="3">
    <source>
        <dbReference type="Proteomes" id="UP000001932"/>
    </source>
</evidence>
<dbReference type="GO" id="GO:0004520">
    <property type="term" value="F:DNA endonuclease activity"/>
    <property type="evidence" value="ECO:0007669"/>
    <property type="project" value="TreeGrafter"/>
</dbReference>
<evidence type="ECO:0000313" key="1">
    <source>
        <dbReference type="EMBL" id="BAE74758.1"/>
    </source>
</evidence>
<keyword evidence="2" id="KW-0378">Hydrolase</keyword>
<keyword evidence="3" id="KW-1185">Reference proteome</keyword>
<keyword evidence="2" id="KW-0255">Endonuclease</keyword>
<protein>
    <submittedName>
        <fullName evidence="2">Putative DNA endonuclease SmrA</fullName>
    </submittedName>
</protein>
<dbReference type="Proteomes" id="UP000245838">
    <property type="component" value="Chromosome sggmmb4_Chromosome"/>
</dbReference>
<sequence>MTYDDKALFNQAMKDVRPLKQRASLVFLPAKTATSPRSTPERQPEENFLTTELFAPLPCEMPLYFKQDGIQQGLIDKLGRGKYDIDASLNLNISRMPVAREECRTLLIIHGGSGACYVALRKSARAKSENRERHAKRLR</sequence>
<dbReference type="KEGG" id="sgl:SG1483"/>
<dbReference type="HOGENOM" id="CLU_055978_1_2_6"/>